<dbReference type="NCBIfam" id="NF008725">
    <property type="entry name" value="PRK11727.1"/>
    <property type="match status" value="1"/>
</dbReference>
<dbReference type="InterPro" id="IPR029063">
    <property type="entry name" value="SAM-dependent_MTases_sf"/>
</dbReference>
<evidence type="ECO:0000256" key="3">
    <source>
        <dbReference type="ARBA" id="ARBA00022603"/>
    </source>
</evidence>
<gene>
    <name evidence="6 7" type="primary">rlmF</name>
    <name evidence="7" type="ORF">FEE95_12625</name>
</gene>
<evidence type="ECO:0000256" key="4">
    <source>
        <dbReference type="ARBA" id="ARBA00022679"/>
    </source>
</evidence>
<dbReference type="AlphaFoldDB" id="A0A5S3PTS1"/>
<reference evidence="7 8" key="1">
    <citation type="submission" date="2019-05" db="EMBL/GenBank/DDBJ databases">
        <authorList>
            <person name="Zhang J.-Y."/>
            <person name="Feg X."/>
            <person name="Du Z.-J."/>
        </authorList>
    </citation>
    <scope>NUCLEOTIDE SEQUENCE [LARGE SCALE GENOMIC DNA]</scope>
    <source>
        <strain evidence="7 8">RZ26</strain>
    </source>
</reference>
<dbReference type="RefSeq" id="WP_138658306.1">
    <property type="nucleotide sequence ID" value="NZ_VATY01000002.1"/>
</dbReference>
<protein>
    <recommendedName>
        <fullName evidence="6">Ribosomal RNA large subunit methyltransferase F</fullName>
        <ecNumber evidence="6">2.1.1.181</ecNumber>
    </recommendedName>
    <alternativeName>
        <fullName evidence="6">23S rRNA mA1618 methyltransferase</fullName>
    </alternativeName>
    <alternativeName>
        <fullName evidence="6">rRNA adenine N-6-methyltransferase</fullName>
    </alternativeName>
</protein>
<comment type="caution">
    <text evidence="7">The sequence shown here is derived from an EMBL/GenBank/DDBJ whole genome shotgun (WGS) entry which is preliminary data.</text>
</comment>
<dbReference type="GO" id="GO:0070475">
    <property type="term" value="P:rRNA base methylation"/>
    <property type="evidence" value="ECO:0007669"/>
    <property type="project" value="TreeGrafter"/>
</dbReference>
<keyword evidence="8" id="KW-1185">Reference proteome</keyword>
<comment type="subcellular location">
    <subcellularLocation>
        <location evidence="6">Cytoplasm</location>
    </subcellularLocation>
</comment>
<dbReference type="EMBL" id="VATY01000002">
    <property type="protein sequence ID" value="TMM57323.1"/>
    <property type="molecule type" value="Genomic_DNA"/>
</dbReference>
<dbReference type="PANTHER" id="PTHR13393">
    <property type="entry name" value="SAM-DEPENDENT METHYLTRANSFERASE"/>
    <property type="match status" value="1"/>
</dbReference>
<evidence type="ECO:0000313" key="8">
    <source>
        <dbReference type="Proteomes" id="UP000310314"/>
    </source>
</evidence>
<keyword evidence="1 6" id="KW-0963">Cytoplasm</keyword>
<keyword evidence="5 6" id="KW-0949">S-adenosyl-L-methionine</keyword>
<comment type="similarity">
    <text evidence="6">Belongs to the methyltransferase superfamily. METTL16/RlmF family.</text>
</comment>
<dbReference type="OrthoDB" id="1115728at2"/>
<dbReference type="InterPro" id="IPR010286">
    <property type="entry name" value="METTL16/RlmF"/>
</dbReference>
<evidence type="ECO:0000256" key="5">
    <source>
        <dbReference type="ARBA" id="ARBA00022691"/>
    </source>
</evidence>
<evidence type="ECO:0000256" key="1">
    <source>
        <dbReference type="ARBA" id="ARBA00022490"/>
    </source>
</evidence>
<name>A0A5S3PTS1_9FLAO</name>
<keyword evidence="3 6" id="KW-0489">Methyltransferase</keyword>
<dbReference type="GO" id="GO:0052907">
    <property type="term" value="F:23S rRNA (adenine(1618)-N(6))-methyltransferase activity"/>
    <property type="evidence" value="ECO:0007669"/>
    <property type="project" value="UniProtKB-EC"/>
</dbReference>
<keyword evidence="4 6" id="KW-0808">Transferase</keyword>
<comment type="function">
    <text evidence="6">Specifically methylates the adenine in position 1618 of 23S rRNA.</text>
</comment>
<keyword evidence="2 6" id="KW-0698">rRNA processing</keyword>
<organism evidence="7 8">
    <name type="scientific">Maribacter algarum</name>
    <name type="common">ex Zhang et al. 2020</name>
    <dbReference type="NCBI Taxonomy" id="2578118"/>
    <lineage>
        <taxon>Bacteria</taxon>
        <taxon>Pseudomonadati</taxon>
        <taxon>Bacteroidota</taxon>
        <taxon>Flavobacteriia</taxon>
        <taxon>Flavobacteriales</taxon>
        <taxon>Flavobacteriaceae</taxon>
        <taxon>Maribacter</taxon>
    </lineage>
</organism>
<proteinExistence type="inferred from homology"/>
<dbReference type="GO" id="GO:0005737">
    <property type="term" value="C:cytoplasm"/>
    <property type="evidence" value="ECO:0007669"/>
    <property type="project" value="UniProtKB-SubCell"/>
</dbReference>
<evidence type="ECO:0000256" key="6">
    <source>
        <dbReference type="HAMAP-Rule" id="MF_01848"/>
    </source>
</evidence>
<dbReference type="Gene3D" id="3.40.50.150">
    <property type="entry name" value="Vaccinia Virus protein VP39"/>
    <property type="match status" value="1"/>
</dbReference>
<evidence type="ECO:0000313" key="7">
    <source>
        <dbReference type="EMBL" id="TMM57323.1"/>
    </source>
</evidence>
<dbReference type="PIRSF" id="PIRSF029038">
    <property type="entry name" value="Mtase_YbiN_prd"/>
    <property type="match status" value="1"/>
</dbReference>
<dbReference type="Proteomes" id="UP000310314">
    <property type="component" value="Unassembled WGS sequence"/>
</dbReference>
<dbReference type="InterPro" id="IPR016909">
    <property type="entry name" value="rRNA_lsu_MeTfrase_F"/>
</dbReference>
<comment type="catalytic activity">
    <reaction evidence="6">
        <text>adenosine(1618) in 23S rRNA + S-adenosyl-L-methionine = N(6)-methyladenosine(1618) in 23S rRNA + S-adenosyl-L-homocysteine + H(+)</text>
        <dbReference type="Rhea" id="RHEA:16497"/>
        <dbReference type="Rhea" id="RHEA-COMP:10229"/>
        <dbReference type="Rhea" id="RHEA-COMP:10231"/>
        <dbReference type="ChEBI" id="CHEBI:15378"/>
        <dbReference type="ChEBI" id="CHEBI:57856"/>
        <dbReference type="ChEBI" id="CHEBI:59789"/>
        <dbReference type="ChEBI" id="CHEBI:74411"/>
        <dbReference type="ChEBI" id="CHEBI:74449"/>
        <dbReference type="EC" id="2.1.1.181"/>
    </reaction>
</comment>
<evidence type="ECO:0000256" key="2">
    <source>
        <dbReference type="ARBA" id="ARBA00022552"/>
    </source>
</evidence>
<dbReference type="EC" id="2.1.1.181" evidence="6"/>
<dbReference type="PANTHER" id="PTHR13393:SF0">
    <property type="entry name" value="RNA N6-ADENOSINE-METHYLTRANSFERASE METTL16"/>
    <property type="match status" value="1"/>
</dbReference>
<dbReference type="CDD" id="cd02440">
    <property type="entry name" value="AdoMet_MTases"/>
    <property type="match status" value="1"/>
</dbReference>
<dbReference type="HAMAP" id="MF_01848">
    <property type="entry name" value="23SrRNA_methyltr_F"/>
    <property type="match status" value="1"/>
</dbReference>
<accession>A0A5S3PTS1</accession>
<dbReference type="Pfam" id="PF05971">
    <property type="entry name" value="Methyltransf_10"/>
    <property type="match status" value="1"/>
</dbReference>
<sequence>MHPSNIHNTPYDFEALSGKHPELSSYVFRNSNDAQTIDFANPSAVLALNKAILKHSYGLVDWNIPEGYLCPPIPGRADYIHHISSILKEEGIDGTSKGLDIGVGANCIYPILGAQIYNWQMVGSDIDEKAVLAARSNVESNPQISKSIEIRHQKDNANIFKGVIEPDEYFHFTLCNPPFYKSKEHAEKETIKKQKNLGYSEETKRNFGGQANELWCNGGEALFLKRMIKQSVHFKKQVGVFTCLVSKSEHLPKIKKQLKKLAAEYYTVEIEHGNKKSRIIVWKFN</sequence>
<dbReference type="SUPFAM" id="SSF53335">
    <property type="entry name" value="S-adenosyl-L-methionine-dependent methyltransferases"/>
    <property type="match status" value="1"/>
</dbReference>